<evidence type="ECO:0000256" key="3">
    <source>
        <dbReference type="ARBA" id="ARBA00022692"/>
    </source>
</evidence>
<evidence type="ECO:0000256" key="7">
    <source>
        <dbReference type="RuleBase" id="RU361218"/>
    </source>
</evidence>
<keyword evidence="3 7" id="KW-0812">Transmembrane</keyword>
<evidence type="ECO:0000256" key="2">
    <source>
        <dbReference type="ARBA" id="ARBA00006840"/>
    </source>
</evidence>
<dbReference type="GO" id="GO:0005886">
    <property type="term" value="C:plasma membrane"/>
    <property type="evidence" value="ECO:0007669"/>
    <property type="project" value="TreeGrafter"/>
</dbReference>
<sequence length="204" mass="22513">MGKFCFRDCQIYLLIVLNVLLVLTGLGLLGLSIFSYMEPEIQSVFLSAGILYEMHILLIVLMCISTTTVIVAIIGCCAVYHESPCLLSIYSICIAIVTCIEVAISVLSILYQSEVRVYGFYIEDKLIQALKEVIQKWISTSTDLGTVAQNIVIRDIFQSTFECCGGKGHEEYRDAVLPNSCCPETVSGVCDSTSAFTVVRCLNF</sequence>
<dbReference type="PANTHER" id="PTHR19282">
    <property type="entry name" value="TETRASPANIN"/>
    <property type="match status" value="1"/>
</dbReference>
<evidence type="ECO:0000313" key="10">
    <source>
        <dbReference type="WBParaSite" id="HDID_0000512201-mRNA-1"/>
    </source>
</evidence>
<dbReference type="InterPro" id="IPR018499">
    <property type="entry name" value="Tetraspanin/Peripherin"/>
</dbReference>
<evidence type="ECO:0000256" key="5">
    <source>
        <dbReference type="ARBA" id="ARBA00023136"/>
    </source>
</evidence>
<keyword evidence="6" id="KW-1015">Disulfide bond</keyword>
<feature type="disulfide bond" evidence="6">
    <location>
        <begin position="164"/>
        <end position="182"/>
    </location>
</feature>
<evidence type="ECO:0000256" key="1">
    <source>
        <dbReference type="ARBA" id="ARBA00004141"/>
    </source>
</evidence>
<dbReference type="InterPro" id="IPR000301">
    <property type="entry name" value="Tetraspanin_animals"/>
</dbReference>
<feature type="transmembrane region" description="Helical" evidence="7">
    <location>
        <begin position="56"/>
        <end position="80"/>
    </location>
</feature>
<dbReference type="OrthoDB" id="432835at2759"/>
<dbReference type="EMBL" id="UYSG01002365">
    <property type="protein sequence ID" value="VDL57438.1"/>
    <property type="molecule type" value="Genomic_DNA"/>
</dbReference>
<comment type="similarity">
    <text evidence="2 7">Belongs to the tetraspanin (TM4SF) family.</text>
</comment>
<dbReference type="PIRSF" id="PIRSF002419">
    <property type="entry name" value="Tetraspanin"/>
    <property type="match status" value="1"/>
</dbReference>
<reference evidence="8 9" key="2">
    <citation type="submission" date="2018-11" db="EMBL/GenBank/DDBJ databases">
        <authorList>
            <consortium name="Pathogen Informatics"/>
        </authorList>
    </citation>
    <scope>NUCLEOTIDE SEQUENCE [LARGE SCALE GENOMIC DNA]</scope>
</reference>
<dbReference type="AlphaFoldDB" id="A0A0R3SJK7"/>
<evidence type="ECO:0000313" key="8">
    <source>
        <dbReference type="EMBL" id="VDL57438.1"/>
    </source>
</evidence>
<evidence type="ECO:0000313" key="9">
    <source>
        <dbReference type="Proteomes" id="UP000274504"/>
    </source>
</evidence>
<evidence type="ECO:0000256" key="6">
    <source>
        <dbReference type="PIRSR" id="PIRSR002419-1"/>
    </source>
</evidence>
<feature type="transmembrane region" description="Helical" evidence="7">
    <location>
        <begin position="87"/>
        <end position="111"/>
    </location>
</feature>
<accession>A0A0R3SJK7</accession>
<dbReference type="WBParaSite" id="HDID_0000512201-mRNA-1">
    <property type="protein sequence ID" value="HDID_0000512201-mRNA-1"/>
    <property type="gene ID" value="HDID_0000512201"/>
</dbReference>
<dbReference type="InterPro" id="IPR008952">
    <property type="entry name" value="Tetraspanin_EC2_sf"/>
</dbReference>
<dbReference type="Gene3D" id="1.10.1450.10">
    <property type="entry name" value="Tetraspanin"/>
    <property type="match status" value="1"/>
</dbReference>
<dbReference type="Proteomes" id="UP000274504">
    <property type="component" value="Unassembled WGS sequence"/>
</dbReference>
<dbReference type="SUPFAM" id="SSF48652">
    <property type="entry name" value="Tetraspanin"/>
    <property type="match status" value="1"/>
</dbReference>
<comment type="caution">
    <text evidence="7">Lacks conserved residue(s) required for the propagation of feature annotation.</text>
</comment>
<dbReference type="PRINTS" id="PR00259">
    <property type="entry name" value="TMFOUR"/>
</dbReference>
<proteinExistence type="inferred from homology"/>
<dbReference type="STRING" id="6216.A0A0R3SJK7"/>
<dbReference type="PANTHER" id="PTHR19282:SF544">
    <property type="entry name" value="TETRASPANIN"/>
    <property type="match status" value="1"/>
</dbReference>
<keyword evidence="5 7" id="KW-0472">Membrane</keyword>
<dbReference type="Pfam" id="PF00335">
    <property type="entry name" value="Tetraspanin"/>
    <property type="match status" value="1"/>
</dbReference>
<reference evidence="10" key="1">
    <citation type="submission" date="2017-02" db="UniProtKB">
        <authorList>
            <consortium name="WormBaseParasite"/>
        </authorList>
    </citation>
    <scope>IDENTIFICATION</scope>
</reference>
<evidence type="ECO:0000256" key="4">
    <source>
        <dbReference type="ARBA" id="ARBA00022989"/>
    </source>
</evidence>
<protein>
    <recommendedName>
        <fullName evidence="7">Tetraspanin</fullName>
    </recommendedName>
</protein>
<feature type="transmembrane region" description="Helical" evidence="7">
    <location>
        <begin position="12"/>
        <end position="36"/>
    </location>
</feature>
<gene>
    <name evidence="8" type="ORF">HDID_LOCUS5120</name>
</gene>
<keyword evidence="4 7" id="KW-1133">Transmembrane helix</keyword>
<name>A0A0R3SJK7_HYMDI</name>
<organism evidence="10">
    <name type="scientific">Hymenolepis diminuta</name>
    <name type="common">Rat tapeworm</name>
    <dbReference type="NCBI Taxonomy" id="6216"/>
    <lineage>
        <taxon>Eukaryota</taxon>
        <taxon>Metazoa</taxon>
        <taxon>Spiralia</taxon>
        <taxon>Lophotrochozoa</taxon>
        <taxon>Platyhelminthes</taxon>
        <taxon>Cestoda</taxon>
        <taxon>Eucestoda</taxon>
        <taxon>Cyclophyllidea</taxon>
        <taxon>Hymenolepididae</taxon>
        <taxon>Hymenolepis</taxon>
    </lineage>
</organism>
<comment type="subcellular location">
    <subcellularLocation>
        <location evidence="1 7">Membrane</location>
        <topology evidence="1 7">Multi-pass membrane protein</topology>
    </subcellularLocation>
</comment>